<dbReference type="PIRSF" id="PIRSF000077">
    <property type="entry name" value="Thioredoxin"/>
    <property type="match status" value="1"/>
</dbReference>
<evidence type="ECO:0000256" key="1">
    <source>
        <dbReference type="ARBA" id="ARBA00008987"/>
    </source>
</evidence>
<feature type="site" description="Deprotonates C-terminal active site Cys" evidence="9">
    <location>
        <position position="27"/>
    </location>
</feature>
<dbReference type="EMBL" id="MZGX01000035">
    <property type="protein sequence ID" value="OPX42051.1"/>
    <property type="molecule type" value="Genomic_DNA"/>
</dbReference>
<dbReference type="CDD" id="cd02947">
    <property type="entry name" value="TRX_family"/>
    <property type="match status" value="1"/>
</dbReference>
<dbReference type="NCBIfam" id="TIGR01068">
    <property type="entry name" value="thioredoxin"/>
    <property type="match status" value="1"/>
</dbReference>
<dbReference type="SUPFAM" id="SSF52833">
    <property type="entry name" value="Thioredoxin-like"/>
    <property type="match status" value="1"/>
</dbReference>
<keyword evidence="5 10" id="KW-1015">Disulfide bond</keyword>
<dbReference type="InterPro" id="IPR036249">
    <property type="entry name" value="Thioredoxin-like_sf"/>
</dbReference>
<dbReference type="GO" id="GO:0005829">
    <property type="term" value="C:cytosol"/>
    <property type="evidence" value="ECO:0007669"/>
    <property type="project" value="TreeGrafter"/>
</dbReference>
<keyword evidence="3" id="KW-0813">Transport</keyword>
<name>A0A1V4SFM5_RUMHU</name>
<keyword evidence="13" id="KW-1185">Reference proteome</keyword>
<feature type="site" description="Contributes to redox potential value" evidence="9">
    <location>
        <position position="35"/>
    </location>
</feature>
<dbReference type="AlphaFoldDB" id="A0A1V4SFM5"/>
<dbReference type="GO" id="GO:0045454">
    <property type="term" value="P:cell redox homeostasis"/>
    <property type="evidence" value="ECO:0007669"/>
    <property type="project" value="TreeGrafter"/>
</dbReference>
<evidence type="ECO:0000313" key="13">
    <source>
        <dbReference type="Proteomes" id="UP000191554"/>
    </source>
</evidence>
<comment type="similarity">
    <text evidence="1 8">Belongs to the thioredoxin family.</text>
</comment>
<evidence type="ECO:0000313" key="12">
    <source>
        <dbReference type="EMBL" id="OPX42051.1"/>
    </source>
</evidence>
<dbReference type="GO" id="GO:0015035">
    <property type="term" value="F:protein-disulfide reductase activity"/>
    <property type="evidence" value="ECO:0007669"/>
    <property type="project" value="UniProtKB-UniRule"/>
</dbReference>
<dbReference type="Gene3D" id="3.40.30.10">
    <property type="entry name" value="Glutaredoxin"/>
    <property type="match status" value="1"/>
</dbReference>
<sequence length="108" mass="11964">MSGKIVDITNDIFQEAVVKADVPVVVDFWASWCGPCRMVAPIMEELAEEFDGKIKVSKVNVDDQGELAAQFRIMSIPTVLIFKDGQIAEKIVGARAKGEFVELIEKHL</sequence>
<comment type="caution">
    <text evidence="12">The sequence shown here is derived from an EMBL/GenBank/DDBJ whole genome shotgun (WGS) entry which is preliminary data.</text>
</comment>
<dbReference type="PANTHER" id="PTHR45663:SF11">
    <property type="entry name" value="GEO12009P1"/>
    <property type="match status" value="1"/>
</dbReference>
<keyword evidence="4" id="KW-0249">Electron transport</keyword>
<dbReference type="PROSITE" id="PS00194">
    <property type="entry name" value="THIOREDOXIN_1"/>
    <property type="match status" value="1"/>
</dbReference>
<evidence type="ECO:0000256" key="8">
    <source>
        <dbReference type="PIRNR" id="PIRNR000077"/>
    </source>
</evidence>
<dbReference type="PRINTS" id="PR00421">
    <property type="entry name" value="THIOREDOXIN"/>
</dbReference>
<evidence type="ECO:0000256" key="3">
    <source>
        <dbReference type="ARBA" id="ARBA00022448"/>
    </source>
</evidence>
<dbReference type="OrthoDB" id="9790390at2"/>
<evidence type="ECO:0000259" key="11">
    <source>
        <dbReference type="PROSITE" id="PS51352"/>
    </source>
</evidence>
<accession>A0A1V4SFM5</accession>
<dbReference type="InterPro" id="IPR013766">
    <property type="entry name" value="Thioredoxin_domain"/>
</dbReference>
<dbReference type="RefSeq" id="WP_080066506.1">
    <property type="nucleotide sequence ID" value="NZ_MZGX01000035.1"/>
</dbReference>
<dbReference type="FunFam" id="3.40.30.10:FF:000001">
    <property type="entry name" value="Thioredoxin"/>
    <property type="match status" value="1"/>
</dbReference>
<evidence type="ECO:0000256" key="4">
    <source>
        <dbReference type="ARBA" id="ARBA00022982"/>
    </source>
</evidence>
<evidence type="ECO:0000256" key="5">
    <source>
        <dbReference type="ARBA" id="ARBA00023157"/>
    </source>
</evidence>
<proteinExistence type="inferred from homology"/>
<dbReference type="PANTHER" id="PTHR45663">
    <property type="entry name" value="GEO12009P1"/>
    <property type="match status" value="1"/>
</dbReference>
<feature type="site" description="Contributes to redox potential value" evidence="9">
    <location>
        <position position="34"/>
    </location>
</feature>
<gene>
    <name evidence="12" type="primary">trxA</name>
    <name evidence="12" type="ORF">CLHUN_40500</name>
</gene>
<feature type="domain" description="Thioredoxin" evidence="11">
    <location>
        <begin position="1"/>
        <end position="108"/>
    </location>
</feature>
<evidence type="ECO:0000256" key="2">
    <source>
        <dbReference type="ARBA" id="ARBA00020570"/>
    </source>
</evidence>
<dbReference type="Pfam" id="PF00085">
    <property type="entry name" value="Thioredoxin"/>
    <property type="match status" value="1"/>
</dbReference>
<dbReference type="PROSITE" id="PS51352">
    <property type="entry name" value="THIOREDOXIN_2"/>
    <property type="match status" value="1"/>
</dbReference>
<feature type="disulfide bond" description="Redox-active" evidence="10">
    <location>
        <begin position="33"/>
        <end position="36"/>
    </location>
</feature>
<evidence type="ECO:0000256" key="7">
    <source>
        <dbReference type="NCBIfam" id="TIGR01068"/>
    </source>
</evidence>
<organism evidence="12 13">
    <name type="scientific">Ruminiclostridium hungatei</name>
    <name type="common">Clostridium hungatei</name>
    <dbReference type="NCBI Taxonomy" id="48256"/>
    <lineage>
        <taxon>Bacteria</taxon>
        <taxon>Bacillati</taxon>
        <taxon>Bacillota</taxon>
        <taxon>Clostridia</taxon>
        <taxon>Eubacteriales</taxon>
        <taxon>Oscillospiraceae</taxon>
        <taxon>Ruminiclostridium</taxon>
    </lineage>
</organism>
<dbReference type="STRING" id="48256.CLHUN_40500"/>
<feature type="active site" description="Nucleophile" evidence="9">
    <location>
        <position position="36"/>
    </location>
</feature>
<feature type="active site" description="Nucleophile" evidence="9">
    <location>
        <position position="33"/>
    </location>
</feature>
<evidence type="ECO:0000256" key="10">
    <source>
        <dbReference type="PIRSR" id="PIRSR000077-4"/>
    </source>
</evidence>
<keyword evidence="6 10" id="KW-0676">Redox-active center</keyword>
<evidence type="ECO:0000256" key="9">
    <source>
        <dbReference type="PIRSR" id="PIRSR000077-1"/>
    </source>
</evidence>
<reference evidence="12 13" key="1">
    <citation type="submission" date="2017-03" db="EMBL/GenBank/DDBJ databases">
        <title>Genome sequence of Clostridium hungatei DSM 14427.</title>
        <authorList>
            <person name="Poehlein A."/>
            <person name="Daniel R."/>
        </authorList>
    </citation>
    <scope>NUCLEOTIDE SEQUENCE [LARGE SCALE GENOMIC DNA]</scope>
    <source>
        <strain evidence="12 13">DSM 14427</strain>
    </source>
</reference>
<dbReference type="InterPro" id="IPR005746">
    <property type="entry name" value="Thioredoxin"/>
</dbReference>
<protein>
    <recommendedName>
        <fullName evidence="2 7">Thioredoxin</fullName>
    </recommendedName>
</protein>
<dbReference type="Proteomes" id="UP000191554">
    <property type="component" value="Unassembled WGS sequence"/>
</dbReference>
<dbReference type="InterPro" id="IPR017937">
    <property type="entry name" value="Thioredoxin_CS"/>
</dbReference>
<evidence type="ECO:0000256" key="6">
    <source>
        <dbReference type="ARBA" id="ARBA00023284"/>
    </source>
</evidence>